<evidence type="ECO:0000313" key="2">
    <source>
        <dbReference type="EMBL" id="WHY53108.1"/>
    </source>
</evidence>
<reference evidence="2" key="1">
    <citation type="submission" date="2023-05" db="EMBL/GenBank/DDBJ databases">
        <title>Comparative genomics of Bacillaceae isolates and their secondary metabolite potential.</title>
        <authorList>
            <person name="Song L."/>
            <person name="Nielsen L.J."/>
            <person name="Mohite O."/>
            <person name="Xu X."/>
            <person name="Weber T."/>
            <person name="Kovacs A.T."/>
        </authorList>
    </citation>
    <scope>NUCLEOTIDE SEQUENCE</scope>
    <source>
        <strain evidence="2">LY1</strain>
    </source>
</reference>
<sequence>MLENTSFTFNGISSEDMGVMMINPSSGLYEETFLPSRNIIETSVFKGKKRYFKGVEIEPLSFSMAIWIKDWRDRNNIRAIARWLWTDFYCPLWFNNEPEKIYYAMLTGEPKLIHNGLREGFIELTFRCKDAYRYSPKKTYDFHVAGEETWNFFNEGDATIRPFLKITQIGDKIPIIIRNITDNKEFIITNVLANEIVTVDCENEMIVSSQEYNSRYLYDFHNDYWLDFQGEEARECNSNYEIQFQGNYKIEFSVEYKYLQEGGELTWEL</sequence>
<feature type="domain" description="Phage tail-like C-terminal" evidence="1">
    <location>
        <begin position="132"/>
        <end position="253"/>
    </location>
</feature>
<name>A0AAX3WYX6_9BACI</name>
<protein>
    <submittedName>
        <fullName evidence="2">Phage tail family protein</fullName>
    </submittedName>
</protein>
<dbReference type="InterPro" id="IPR048276">
    <property type="entry name" value="Phage_tail-like_C"/>
</dbReference>
<dbReference type="Pfam" id="PF20753">
    <property type="entry name" value="DUF6558_C"/>
    <property type="match status" value="1"/>
</dbReference>
<dbReference type="InterPro" id="IPR006520">
    <property type="entry name" value="Dit_BPSPP_N"/>
</dbReference>
<accession>A0AAX3WYX6</accession>
<dbReference type="Proteomes" id="UP001178322">
    <property type="component" value="Chromosome"/>
</dbReference>
<dbReference type="Gene3D" id="2.40.30.200">
    <property type="match status" value="1"/>
</dbReference>
<proteinExistence type="predicted"/>
<gene>
    <name evidence="2" type="ORF">QNH24_07655</name>
</gene>
<evidence type="ECO:0000259" key="1">
    <source>
        <dbReference type="Pfam" id="PF20753"/>
    </source>
</evidence>
<dbReference type="EMBL" id="CP126101">
    <property type="protein sequence ID" value="WHY53108.1"/>
    <property type="molecule type" value="Genomic_DNA"/>
</dbReference>
<dbReference type="RefSeq" id="WP_283871483.1">
    <property type="nucleotide sequence ID" value="NZ_CP126101.1"/>
</dbReference>
<dbReference type="AlphaFoldDB" id="A0AAX3WYX6"/>
<dbReference type="NCBIfam" id="TIGR01633">
    <property type="entry name" value="phi3626_gp14_N"/>
    <property type="match status" value="1"/>
</dbReference>
<organism evidence="2 3">
    <name type="scientific">Lysinibacillus pakistanensis</name>
    <dbReference type="NCBI Taxonomy" id="759811"/>
    <lineage>
        <taxon>Bacteria</taxon>
        <taxon>Bacillati</taxon>
        <taxon>Bacillota</taxon>
        <taxon>Bacilli</taxon>
        <taxon>Bacillales</taxon>
        <taxon>Bacillaceae</taxon>
        <taxon>Lysinibacillus</taxon>
    </lineage>
</organism>
<evidence type="ECO:0000313" key="3">
    <source>
        <dbReference type="Proteomes" id="UP001178322"/>
    </source>
</evidence>